<accession>A0A835QV41</accession>
<comment type="caution">
    <text evidence="1">The sequence shown here is derived from an EMBL/GenBank/DDBJ whole genome shotgun (WGS) entry which is preliminary data.</text>
</comment>
<dbReference type="EMBL" id="JADCNL010000006">
    <property type="protein sequence ID" value="KAG0476790.1"/>
    <property type="molecule type" value="Genomic_DNA"/>
</dbReference>
<dbReference type="OrthoDB" id="757982at2759"/>
<proteinExistence type="predicted"/>
<evidence type="ECO:0000313" key="2">
    <source>
        <dbReference type="Proteomes" id="UP000636800"/>
    </source>
</evidence>
<sequence>MASWAVTVVWTTAYNNAHNPQIKDLFSWTPPTFIRSFMFGQNTGCPVAPATAEDEFQPAVFPNLNAIVQFDKQGKTINSKILWCLSANVRSIALDQFGLV</sequence>
<dbReference type="AlphaFoldDB" id="A0A835QV41"/>
<dbReference type="Proteomes" id="UP000636800">
    <property type="component" value="Chromosome 6"/>
</dbReference>
<gene>
    <name evidence="1" type="ORF">HPP92_013631</name>
</gene>
<name>A0A835QV41_VANPL</name>
<protein>
    <submittedName>
        <fullName evidence="1">Uncharacterized protein</fullName>
    </submittedName>
</protein>
<organism evidence="1 2">
    <name type="scientific">Vanilla planifolia</name>
    <name type="common">Vanilla</name>
    <dbReference type="NCBI Taxonomy" id="51239"/>
    <lineage>
        <taxon>Eukaryota</taxon>
        <taxon>Viridiplantae</taxon>
        <taxon>Streptophyta</taxon>
        <taxon>Embryophyta</taxon>
        <taxon>Tracheophyta</taxon>
        <taxon>Spermatophyta</taxon>
        <taxon>Magnoliopsida</taxon>
        <taxon>Liliopsida</taxon>
        <taxon>Asparagales</taxon>
        <taxon>Orchidaceae</taxon>
        <taxon>Vanilloideae</taxon>
        <taxon>Vanilleae</taxon>
        <taxon>Vanilla</taxon>
    </lineage>
</organism>
<keyword evidence="2" id="KW-1185">Reference proteome</keyword>
<evidence type="ECO:0000313" key="1">
    <source>
        <dbReference type="EMBL" id="KAG0476790.1"/>
    </source>
</evidence>
<reference evidence="1 2" key="1">
    <citation type="journal article" date="2020" name="Nat. Food">
        <title>A phased Vanilla planifolia genome enables genetic improvement of flavour and production.</title>
        <authorList>
            <person name="Hasing T."/>
            <person name="Tang H."/>
            <person name="Brym M."/>
            <person name="Khazi F."/>
            <person name="Huang T."/>
            <person name="Chambers A.H."/>
        </authorList>
    </citation>
    <scope>NUCLEOTIDE SEQUENCE [LARGE SCALE GENOMIC DNA]</scope>
    <source>
        <tissue evidence="1">Leaf</tissue>
    </source>
</reference>